<keyword evidence="3" id="KW-1185">Reference proteome</keyword>
<name>A0A6A4I1U2_9AGAR</name>
<dbReference type="AlphaFoldDB" id="A0A6A4I1U2"/>
<feature type="compositionally biased region" description="Basic residues" evidence="1">
    <location>
        <begin position="68"/>
        <end position="82"/>
    </location>
</feature>
<feature type="compositionally biased region" description="Low complexity" evidence="1">
    <location>
        <begin position="127"/>
        <end position="140"/>
    </location>
</feature>
<feature type="compositionally biased region" description="Polar residues" evidence="1">
    <location>
        <begin position="100"/>
        <end position="126"/>
    </location>
</feature>
<gene>
    <name evidence="2" type="ORF">BT96DRAFT_915937</name>
</gene>
<proteinExistence type="predicted"/>
<accession>A0A6A4I1U2</accession>
<feature type="region of interest" description="Disordered" evidence="1">
    <location>
        <begin position="1"/>
        <end position="53"/>
    </location>
</feature>
<evidence type="ECO:0000313" key="2">
    <source>
        <dbReference type="EMBL" id="KAE9405732.1"/>
    </source>
</evidence>
<protein>
    <submittedName>
        <fullName evidence="2">Uncharacterized protein</fullName>
    </submittedName>
</protein>
<evidence type="ECO:0000256" key="1">
    <source>
        <dbReference type="SAM" id="MobiDB-lite"/>
    </source>
</evidence>
<evidence type="ECO:0000313" key="3">
    <source>
        <dbReference type="Proteomes" id="UP000799118"/>
    </source>
</evidence>
<sequence length="200" mass="22079">MDVHALGAGDDDHSGSGTRYSRQGPWRTYPRSGSTSLDRFEGHSSETEVESLLSPSWHNLGEYQEQNHRRRHGRSMHRRSQRFVHANHDESGDSEAESSRPPNQRRNVTFSLSQSRAGNPGNSPSHTSISGGTQSSVGGSQNIITDHHVYHGPHDVIINTNGSNVHIHIHNHGIGDSNSKIWAVFLGLFGRGDSMVMRCT</sequence>
<dbReference type="Proteomes" id="UP000799118">
    <property type="component" value="Unassembled WGS sequence"/>
</dbReference>
<reference evidence="2" key="1">
    <citation type="journal article" date="2019" name="Environ. Microbiol.">
        <title>Fungal ecological strategies reflected in gene transcription - a case study of two litter decomposers.</title>
        <authorList>
            <person name="Barbi F."/>
            <person name="Kohler A."/>
            <person name="Barry K."/>
            <person name="Baskaran P."/>
            <person name="Daum C."/>
            <person name="Fauchery L."/>
            <person name="Ihrmark K."/>
            <person name="Kuo A."/>
            <person name="LaButti K."/>
            <person name="Lipzen A."/>
            <person name="Morin E."/>
            <person name="Grigoriev I.V."/>
            <person name="Henrissat B."/>
            <person name="Lindahl B."/>
            <person name="Martin F."/>
        </authorList>
    </citation>
    <scope>NUCLEOTIDE SEQUENCE</scope>
    <source>
        <strain evidence="2">JB14</strain>
    </source>
</reference>
<feature type="region of interest" description="Disordered" evidence="1">
    <location>
        <begin position="65"/>
        <end position="140"/>
    </location>
</feature>
<organism evidence="2 3">
    <name type="scientific">Gymnopus androsaceus JB14</name>
    <dbReference type="NCBI Taxonomy" id="1447944"/>
    <lineage>
        <taxon>Eukaryota</taxon>
        <taxon>Fungi</taxon>
        <taxon>Dikarya</taxon>
        <taxon>Basidiomycota</taxon>
        <taxon>Agaricomycotina</taxon>
        <taxon>Agaricomycetes</taxon>
        <taxon>Agaricomycetidae</taxon>
        <taxon>Agaricales</taxon>
        <taxon>Marasmiineae</taxon>
        <taxon>Omphalotaceae</taxon>
        <taxon>Gymnopus</taxon>
    </lineage>
</organism>
<dbReference type="EMBL" id="ML769407">
    <property type="protein sequence ID" value="KAE9405732.1"/>
    <property type="molecule type" value="Genomic_DNA"/>
</dbReference>